<sequence>MTVMYDKELYARDRKKLSERACRLRLFPQVLIHLTIENGFAQGFALTRRRSWYEYSESSHSRGRVGNAFASRIEEYPQGDVAHLQQARGAICR</sequence>
<dbReference type="EMBL" id="FLUQ01000001">
    <property type="protein sequence ID" value="SBV95057.1"/>
    <property type="molecule type" value="Genomic_DNA"/>
</dbReference>
<reference evidence="1" key="1">
    <citation type="submission" date="2016-04" db="EMBL/GenBank/DDBJ databases">
        <authorList>
            <person name="Evans L.H."/>
            <person name="Alamgir A."/>
            <person name="Owens N."/>
            <person name="Weber N.D."/>
            <person name="Virtaneva K."/>
            <person name="Barbian K."/>
            <person name="Babar A."/>
            <person name="Rosenke K."/>
        </authorList>
    </citation>
    <scope>NUCLEOTIDE SEQUENCE</scope>
    <source>
        <strain evidence="1">86</strain>
    </source>
</reference>
<gene>
    <name evidence="1" type="ORF">KL86DPRO_10804</name>
</gene>
<evidence type="ECO:0000313" key="1">
    <source>
        <dbReference type="EMBL" id="SBV95057.1"/>
    </source>
</evidence>
<organism evidence="1">
    <name type="scientific">uncultured delta proteobacterium</name>
    <dbReference type="NCBI Taxonomy" id="34034"/>
    <lineage>
        <taxon>Bacteria</taxon>
        <taxon>Deltaproteobacteria</taxon>
        <taxon>environmental samples</taxon>
    </lineage>
</organism>
<protein>
    <submittedName>
        <fullName evidence="1">Uncharacterized protein</fullName>
    </submittedName>
</protein>
<dbReference type="AlphaFoldDB" id="A0A212J6K5"/>
<accession>A0A212J6K5</accession>
<proteinExistence type="predicted"/>
<name>A0A212J6K5_9DELT</name>